<dbReference type="SUPFAM" id="SSF46689">
    <property type="entry name" value="Homeodomain-like"/>
    <property type="match status" value="1"/>
</dbReference>
<dbReference type="InterPro" id="IPR009057">
    <property type="entry name" value="Homeodomain-like_sf"/>
</dbReference>
<evidence type="ECO:0000256" key="1">
    <source>
        <dbReference type="SAM" id="MobiDB-lite"/>
    </source>
</evidence>
<feature type="domain" description="Myb-like" evidence="2">
    <location>
        <begin position="178"/>
        <end position="230"/>
    </location>
</feature>
<dbReference type="CDD" id="cd00167">
    <property type="entry name" value="SANT"/>
    <property type="match status" value="1"/>
</dbReference>
<evidence type="ECO:0000259" key="2">
    <source>
        <dbReference type="PROSITE" id="PS50090"/>
    </source>
</evidence>
<feature type="compositionally biased region" description="Polar residues" evidence="1">
    <location>
        <begin position="1"/>
        <end position="13"/>
    </location>
</feature>
<feature type="region of interest" description="Disordered" evidence="1">
    <location>
        <begin position="1"/>
        <end position="73"/>
    </location>
</feature>
<keyword evidence="4" id="KW-1185">Reference proteome</keyword>
<feature type="compositionally biased region" description="Polar residues" evidence="1">
    <location>
        <begin position="60"/>
        <end position="69"/>
    </location>
</feature>
<evidence type="ECO:0000313" key="3">
    <source>
        <dbReference type="EMBL" id="KAK4537620.1"/>
    </source>
</evidence>
<organism evidence="3 4">
    <name type="scientific">Cyanidium caldarium</name>
    <name type="common">Red alga</name>
    <dbReference type="NCBI Taxonomy" id="2771"/>
    <lineage>
        <taxon>Eukaryota</taxon>
        <taxon>Rhodophyta</taxon>
        <taxon>Bangiophyceae</taxon>
        <taxon>Cyanidiales</taxon>
        <taxon>Cyanidiaceae</taxon>
        <taxon>Cyanidium</taxon>
    </lineage>
</organism>
<accession>A0AAV9IZ53</accession>
<dbReference type="Gene3D" id="1.10.10.60">
    <property type="entry name" value="Homeodomain-like"/>
    <property type="match status" value="1"/>
</dbReference>
<name>A0AAV9IZ53_CYACA</name>
<dbReference type="AlphaFoldDB" id="A0AAV9IZ53"/>
<dbReference type="PROSITE" id="PS50090">
    <property type="entry name" value="MYB_LIKE"/>
    <property type="match status" value="1"/>
</dbReference>
<comment type="caution">
    <text evidence="3">The sequence shown here is derived from an EMBL/GenBank/DDBJ whole genome shotgun (WGS) entry which is preliminary data.</text>
</comment>
<reference evidence="3 4" key="1">
    <citation type="submission" date="2022-07" db="EMBL/GenBank/DDBJ databases">
        <title>Genome-wide signatures of adaptation to extreme environments.</title>
        <authorList>
            <person name="Cho C.H."/>
            <person name="Yoon H.S."/>
        </authorList>
    </citation>
    <scope>NUCLEOTIDE SEQUENCE [LARGE SCALE GENOMIC DNA]</scope>
    <source>
        <strain evidence="3 4">DBV 063 E5</strain>
    </source>
</reference>
<proteinExistence type="predicted"/>
<evidence type="ECO:0000313" key="4">
    <source>
        <dbReference type="Proteomes" id="UP001301350"/>
    </source>
</evidence>
<protein>
    <recommendedName>
        <fullName evidence="2">Myb-like domain-containing protein</fullName>
    </recommendedName>
</protein>
<dbReference type="EMBL" id="JANCYW010000013">
    <property type="protein sequence ID" value="KAK4537620.1"/>
    <property type="molecule type" value="Genomic_DNA"/>
</dbReference>
<sequence>MPQALVKSSNLNSGGIPGAALRTPRKRRRAAAPPTTPDKARLRRSRRIAHSADTPDVSASPVQNVTPEPSTLDAPHELYPLDTYFTRYGNLPDFSRRAVHVDGHFRGWVKPEVCARWGIAGNARDAWEQNGGGRFSIRNPLGHAKTAARRTLPSAKEVARASLRKNPNAYFYRHNEPDEEQHMGDWSEAEIALFVDIARRYGCGDKWGLFASYIPHRVGYQCSNTYRDTILPRGLIDDPNYAMTRNGKAVYIGRHGPYRPRDNDDE</sequence>
<dbReference type="InterPro" id="IPR001005">
    <property type="entry name" value="SANT/Myb"/>
</dbReference>
<gene>
    <name evidence="3" type="ORF">CDCA_CDCA13G3645</name>
</gene>
<dbReference type="Proteomes" id="UP001301350">
    <property type="component" value="Unassembled WGS sequence"/>
</dbReference>